<feature type="transmembrane region" description="Helical" evidence="8">
    <location>
        <begin position="73"/>
        <end position="92"/>
    </location>
</feature>
<keyword evidence="7 8" id="KW-0472">Membrane</keyword>
<sequence>MWDRRLDRLVDRTRTRPLASGLLTLPQATIFLGTQLLLGLAILTQLNTYSILLGAASLPLVALYPAMKRLTYWPQAVLGLTFNWGALLGYSALAAPPAWSVVLPLYAAGWCWTMVYDTIYAHQDKADDLSAGIKSTALLFGNQTLPILTMFSGGMLACLTVAGWTAGMGPAYYALSVGGGGLLLGKILRGTEWESRESCWRGFAQNIWVGTLIAVGIWTGYLWERPWEGRVGEEEPEPEAEAEVEG</sequence>
<name>A0A167K614_CALVF</name>
<dbReference type="Pfam" id="PF01040">
    <property type="entry name" value="UbiA"/>
    <property type="match status" value="1"/>
</dbReference>
<evidence type="ECO:0000256" key="8">
    <source>
        <dbReference type="SAM" id="Phobius"/>
    </source>
</evidence>
<protein>
    <submittedName>
        <fullName evidence="9">UbiA prenyltransferase</fullName>
    </submittedName>
</protein>
<dbReference type="Gene3D" id="1.20.120.1780">
    <property type="entry name" value="UbiA prenyltransferase"/>
    <property type="match status" value="1"/>
</dbReference>
<dbReference type="CDD" id="cd13959">
    <property type="entry name" value="PT_UbiA_COQ2"/>
    <property type="match status" value="1"/>
</dbReference>
<dbReference type="STRING" id="1330018.A0A167K614"/>
<evidence type="ECO:0000256" key="3">
    <source>
        <dbReference type="ARBA" id="ARBA00005985"/>
    </source>
</evidence>
<evidence type="ECO:0000256" key="1">
    <source>
        <dbReference type="ARBA" id="ARBA00001946"/>
    </source>
</evidence>
<comment type="similarity">
    <text evidence="3">Belongs to the UbiA prenyltransferase family.</text>
</comment>
<dbReference type="OrthoDB" id="18170at2759"/>
<dbReference type="AlphaFoldDB" id="A0A167K614"/>
<comment type="cofactor">
    <cofactor evidence="1">
        <name>Mg(2+)</name>
        <dbReference type="ChEBI" id="CHEBI:18420"/>
    </cofactor>
</comment>
<dbReference type="InterPro" id="IPR039653">
    <property type="entry name" value="Prenyltransferase"/>
</dbReference>
<keyword evidence="5 8" id="KW-0812">Transmembrane</keyword>
<evidence type="ECO:0000256" key="5">
    <source>
        <dbReference type="ARBA" id="ARBA00022692"/>
    </source>
</evidence>
<feature type="transmembrane region" description="Helical" evidence="8">
    <location>
        <begin position="98"/>
        <end position="116"/>
    </location>
</feature>
<feature type="transmembrane region" description="Helical" evidence="8">
    <location>
        <begin position="49"/>
        <end position="66"/>
    </location>
</feature>
<dbReference type="Proteomes" id="UP000076738">
    <property type="component" value="Unassembled WGS sequence"/>
</dbReference>
<keyword evidence="10" id="KW-1185">Reference proteome</keyword>
<comment type="subcellular location">
    <subcellularLocation>
        <location evidence="2">Membrane</location>
        <topology evidence="2">Multi-pass membrane protein</topology>
    </subcellularLocation>
</comment>
<dbReference type="PANTHER" id="PTHR11048">
    <property type="entry name" value="PRENYLTRANSFERASES"/>
    <property type="match status" value="1"/>
</dbReference>
<evidence type="ECO:0000256" key="4">
    <source>
        <dbReference type="ARBA" id="ARBA00022679"/>
    </source>
</evidence>
<feature type="transmembrane region" description="Helical" evidence="8">
    <location>
        <begin position="200"/>
        <end position="223"/>
    </location>
</feature>
<reference evidence="9 10" key="1">
    <citation type="journal article" date="2016" name="Mol. Biol. Evol.">
        <title>Comparative Genomics of Early-Diverging Mushroom-Forming Fungi Provides Insights into the Origins of Lignocellulose Decay Capabilities.</title>
        <authorList>
            <person name="Nagy L.G."/>
            <person name="Riley R."/>
            <person name="Tritt A."/>
            <person name="Adam C."/>
            <person name="Daum C."/>
            <person name="Floudas D."/>
            <person name="Sun H."/>
            <person name="Yadav J.S."/>
            <person name="Pangilinan J."/>
            <person name="Larsson K.H."/>
            <person name="Matsuura K."/>
            <person name="Barry K."/>
            <person name="Labutti K."/>
            <person name="Kuo R."/>
            <person name="Ohm R.A."/>
            <person name="Bhattacharya S.S."/>
            <person name="Shirouzu T."/>
            <person name="Yoshinaga Y."/>
            <person name="Martin F.M."/>
            <person name="Grigoriev I.V."/>
            <person name="Hibbett D.S."/>
        </authorList>
    </citation>
    <scope>NUCLEOTIDE SEQUENCE [LARGE SCALE GENOMIC DNA]</scope>
    <source>
        <strain evidence="9 10">TUFC12733</strain>
    </source>
</reference>
<evidence type="ECO:0000313" key="9">
    <source>
        <dbReference type="EMBL" id="KZO94297.1"/>
    </source>
</evidence>
<dbReference type="GO" id="GO:0008412">
    <property type="term" value="F:4-hydroxybenzoate polyprenyltransferase activity"/>
    <property type="evidence" value="ECO:0007669"/>
    <property type="project" value="TreeGrafter"/>
</dbReference>
<feature type="transmembrane region" description="Helical" evidence="8">
    <location>
        <begin position="137"/>
        <end position="164"/>
    </location>
</feature>
<feature type="transmembrane region" description="Helical" evidence="8">
    <location>
        <begin position="21"/>
        <end position="43"/>
    </location>
</feature>
<dbReference type="GO" id="GO:0005743">
    <property type="term" value="C:mitochondrial inner membrane"/>
    <property type="evidence" value="ECO:0007669"/>
    <property type="project" value="TreeGrafter"/>
</dbReference>
<evidence type="ECO:0000256" key="2">
    <source>
        <dbReference type="ARBA" id="ARBA00004141"/>
    </source>
</evidence>
<proteinExistence type="inferred from homology"/>
<evidence type="ECO:0000256" key="7">
    <source>
        <dbReference type="ARBA" id="ARBA00023136"/>
    </source>
</evidence>
<keyword evidence="4 9" id="KW-0808">Transferase</keyword>
<dbReference type="EMBL" id="KV417295">
    <property type="protein sequence ID" value="KZO94297.1"/>
    <property type="molecule type" value="Genomic_DNA"/>
</dbReference>
<gene>
    <name evidence="9" type="ORF">CALVIDRAFT_539054</name>
</gene>
<accession>A0A167K614</accession>
<evidence type="ECO:0000313" key="10">
    <source>
        <dbReference type="Proteomes" id="UP000076738"/>
    </source>
</evidence>
<dbReference type="InterPro" id="IPR000537">
    <property type="entry name" value="UbiA_prenyltransferase"/>
</dbReference>
<dbReference type="PANTHER" id="PTHR11048:SF28">
    <property type="entry name" value="4-HYDROXYBENZOATE POLYPRENYLTRANSFERASE, MITOCHONDRIAL"/>
    <property type="match status" value="1"/>
</dbReference>
<organism evidence="9 10">
    <name type="scientific">Calocera viscosa (strain TUFC12733)</name>
    <dbReference type="NCBI Taxonomy" id="1330018"/>
    <lineage>
        <taxon>Eukaryota</taxon>
        <taxon>Fungi</taxon>
        <taxon>Dikarya</taxon>
        <taxon>Basidiomycota</taxon>
        <taxon>Agaricomycotina</taxon>
        <taxon>Dacrymycetes</taxon>
        <taxon>Dacrymycetales</taxon>
        <taxon>Dacrymycetaceae</taxon>
        <taxon>Calocera</taxon>
    </lineage>
</organism>
<dbReference type="FunFam" id="1.20.120.1780:FF:000001">
    <property type="entry name" value="4-hydroxybenzoate octaprenyltransferase"/>
    <property type="match status" value="1"/>
</dbReference>
<keyword evidence="6 8" id="KW-1133">Transmembrane helix</keyword>
<dbReference type="InterPro" id="IPR044878">
    <property type="entry name" value="UbiA_sf"/>
</dbReference>
<dbReference type="Gene3D" id="1.10.357.140">
    <property type="entry name" value="UbiA prenyltransferase"/>
    <property type="match status" value="1"/>
</dbReference>
<feature type="transmembrane region" description="Helical" evidence="8">
    <location>
        <begin position="170"/>
        <end position="188"/>
    </location>
</feature>
<evidence type="ECO:0000256" key="6">
    <source>
        <dbReference type="ARBA" id="ARBA00022989"/>
    </source>
</evidence>
<dbReference type="GO" id="GO:0006744">
    <property type="term" value="P:ubiquinone biosynthetic process"/>
    <property type="evidence" value="ECO:0007669"/>
    <property type="project" value="TreeGrafter"/>
</dbReference>